<dbReference type="Proteomes" id="UP001500936">
    <property type="component" value="Unassembled WGS sequence"/>
</dbReference>
<keyword evidence="3" id="KW-0732">Signal</keyword>
<keyword evidence="8" id="KW-1185">Reference proteome</keyword>
<dbReference type="Pfam" id="PF01103">
    <property type="entry name" value="Omp85"/>
    <property type="match status" value="1"/>
</dbReference>
<dbReference type="RefSeq" id="WP_345267445.1">
    <property type="nucleotide sequence ID" value="NZ_BAABHB010000004.1"/>
</dbReference>
<dbReference type="InterPro" id="IPR000184">
    <property type="entry name" value="Bac_surfAg_D15"/>
</dbReference>
<dbReference type="PROSITE" id="PS51257">
    <property type="entry name" value="PROKAR_LIPOPROTEIN"/>
    <property type="match status" value="1"/>
</dbReference>
<evidence type="ECO:0000256" key="1">
    <source>
        <dbReference type="ARBA" id="ARBA00004370"/>
    </source>
</evidence>
<sequence>MKQQYGIALLGLLLGGMLLGGCNVAKHLPANERLYVGTDIYVKGDSGVSAAEQKTLKGQLKELARPKPNKTLFGYPYKVWLYYLMGEPRRENDFRAWFRRKLGEPPVLASAKAISSNKTVMTAFLENEGYFRSAVDGRLEEIKGYQARAIYEATVQPRYYIDSVRFLIDSTTIRKELVAIRNRSLLKVGNPYRFEVIKAEQERISEMLHRRGFYYFQPNYVAVLVDSTTGDHRVRIYIALKPDMPEAAEIPYQIRDIYVYPSYSIRGAERDTNQRNATAYQGLQIVDPGNYYKPELFANVIGFRPGMRYNSRIQDLTLSRLISLGTFKFARNRFEPSLQGDSAVLDVHYYLTPYPKKSVRLEIAGLTKSNNLAGSQLTLSWRNRNALRRAELLTINGTAGFEVQIGGGVQPVTNNRLGLEANLTFPRLVLPFRFRYDRRQVLPKTNVQLGYEFISRRTLYNLNSVKASFGYIWRTDFRLEHTFQPFNINYVNTFGITDRFIDLLLDADPATFQQYFNVLTARQLILSTIYSFNFNSSPRTAGAYTYRLNVNLEPAGNLAGLLIQNRNEDGNKTIAGVPFAQFFRADIDNRHYFHLNPGLTWANRIFAGIGIPYGNTPYGNAPQLPFIRQYFAGGSTSLRAFRPRAVGPGSYSRTAGGQRILLLQDGGGDVKLEFGTELRQRLTQYLQGALFLDVGNVWMYADETTYGPGSKFTKEFYKQLAVGTGVGLRIDLSFFVLRFDLAFPLRKPWLAEDQRWVFDEIAPGSRAWRRDNLILNVAVGYPF</sequence>
<organism evidence="7 8">
    <name type="scientific">Nibrella viscosa</name>
    <dbReference type="NCBI Taxonomy" id="1084524"/>
    <lineage>
        <taxon>Bacteria</taxon>
        <taxon>Pseudomonadati</taxon>
        <taxon>Bacteroidota</taxon>
        <taxon>Cytophagia</taxon>
        <taxon>Cytophagales</taxon>
        <taxon>Spirosomataceae</taxon>
        <taxon>Nibrella</taxon>
    </lineage>
</organism>
<comment type="subcellular location">
    <subcellularLocation>
        <location evidence="1">Membrane</location>
    </subcellularLocation>
</comment>
<evidence type="ECO:0000256" key="4">
    <source>
        <dbReference type="ARBA" id="ARBA00023136"/>
    </source>
</evidence>
<keyword evidence="5" id="KW-0998">Cell outer membrane</keyword>
<dbReference type="Gene3D" id="2.40.160.50">
    <property type="entry name" value="membrane protein fhac: a member of the omp85/tpsb transporter family"/>
    <property type="match status" value="1"/>
</dbReference>
<name>A0ABP8KFU7_9BACT</name>
<keyword evidence="4" id="KW-0472">Membrane</keyword>
<protein>
    <submittedName>
        <fullName evidence="7">BamA/TamA family outer membrane protein</fullName>
    </submittedName>
</protein>
<reference evidence="8" key="1">
    <citation type="journal article" date="2019" name="Int. J. Syst. Evol. Microbiol.">
        <title>The Global Catalogue of Microorganisms (GCM) 10K type strain sequencing project: providing services to taxonomists for standard genome sequencing and annotation.</title>
        <authorList>
            <consortium name="The Broad Institute Genomics Platform"/>
            <consortium name="The Broad Institute Genome Sequencing Center for Infectious Disease"/>
            <person name="Wu L."/>
            <person name="Ma J."/>
        </authorList>
    </citation>
    <scope>NUCLEOTIDE SEQUENCE [LARGE SCALE GENOMIC DNA]</scope>
    <source>
        <strain evidence="8">JCM 17925</strain>
    </source>
</reference>
<evidence type="ECO:0000256" key="5">
    <source>
        <dbReference type="ARBA" id="ARBA00023237"/>
    </source>
</evidence>
<dbReference type="PANTHER" id="PTHR12815">
    <property type="entry name" value="SORTING AND ASSEMBLY MACHINERY SAMM50 PROTEIN FAMILY MEMBER"/>
    <property type="match status" value="1"/>
</dbReference>
<evidence type="ECO:0000313" key="7">
    <source>
        <dbReference type="EMBL" id="GAA4405762.1"/>
    </source>
</evidence>
<dbReference type="PANTHER" id="PTHR12815:SF47">
    <property type="entry name" value="TRANSLOCATION AND ASSEMBLY MODULE SUBUNIT TAMA"/>
    <property type="match status" value="1"/>
</dbReference>
<accession>A0ABP8KFU7</accession>
<gene>
    <name evidence="7" type="ORF">GCM10023187_24500</name>
</gene>
<evidence type="ECO:0000313" key="8">
    <source>
        <dbReference type="Proteomes" id="UP001500936"/>
    </source>
</evidence>
<evidence type="ECO:0000259" key="6">
    <source>
        <dbReference type="Pfam" id="PF01103"/>
    </source>
</evidence>
<comment type="caution">
    <text evidence="7">The sequence shown here is derived from an EMBL/GenBank/DDBJ whole genome shotgun (WGS) entry which is preliminary data.</text>
</comment>
<feature type="domain" description="Bacterial surface antigen (D15)" evidence="6">
    <location>
        <begin position="580"/>
        <end position="758"/>
    </location>
</feature>
<dbReference type="EMBL" id="BAABHB010000004">
    <property type="protein sequence ID" value="GAA4405762.1"/>
    <property type="molecule type" value="Genomic_DNA"/>
</dbReference>
<keyword evidence="2" id="KW-0812">Transmembrane</keyword>
<evidence type="ECO:0000256" key="2">
    <source>
        <dbReference type="ARBA" id="ARBA00022692"/>
    </source>
</evidence>
<proteinExistence type="predicted"/>
<dbReference type="InterPro" id="IPR039910">
    <property type="entry name" value="D15-like"/>
</dbReference>
<evidence type="ECO:0000256" key="3">
    <source>
        <dbReference type="ARBA" id="ARBA00022729"/>
    </source>
</evidence>